<gene>
    <name evidence="2" type="ORF">E3T55_16610</name>
</gene>
<proteinExistence type="predicted"/>
<evidence type="ECO:0000313" key="2">
    <source>
        <dbReference type="EMBL" id="TFD46988.1"/>
    </source>
</evidence>
<dbReference type="RefSeq" id="WP_134520664.1">
    <property type="nucleotide sequence ID" value="NZ_SOHE01000069.1"/>
</dbReference>
<organism evidence="2 3">
    <name type="scientific">Cryobacterium frigoriphilum</name>
    <dbReference type="NCBI Taxonomy" id="1259150"/>
    <lineage>
        <taxon>Bacteria</taxon>
        <taxon>Bacillati</taxon>
        <taxon>Actinomycetota</taxon>
        <taxon>Actinomycetes</taxon>
        <taxon>Micrococcales</taxon>
        <taxon>Microbacteriaceae</taxon>
        <taxon>Cryobacterium</taxon>
    </lineage>
</organism>
<dbReference type="EMBL" id="SOHE01000069">
    <property type="protein sequence ID" value="TFD46988.1"/>
    <property type="molecule type" value="Genomic_DNA"/>
</dbReference>
<comment type="caution">
    <text evidence="2">The sequence shown here is derived from an EMBL/GenBank/DDBJ whole genome shotgun (WGS) entry which is preliminary data.</text>
</comment>
<reference evidence="2 3" key="1">
    <citation type="submission" date="2019-03" db="EMBL/GenBank/DDBJ databases">
        <title>Genomics of glacier-inhabiting Cryobacterium strains.</title>
        <authorList>
            <person name="Liu Q."/>
            <person name="Xin Y.-H."/>
        </authorList>
    </citation>
    <scope>NUCLEOTIDE SEQUENCE [LARGE SCALE GENOMIC DNA]</scope>
    <source>
        <strain evidence="2 3">Hh14</strain>
    </source>
</reference>
<accession>A0A4V3IQK3</accession>
<feature type="domain" description="YdhG-like" evidence="1">
    <location>
        <begin position="21"/>
        <end position="112"/>
    </location>
</feature>
<sequence length="127" mass="14090">MSNRSADVDAFMTALDHPVGALVQQLRLAILQAEPELTEHIKWNAPSFCRGGIDRVTFNLRPIDRVQLIFHRGAKPMADATPFRFDDATGLLVKITEERGQVVFSDAATARAKQQALLVLVHAWINA</sequence>
<protein>
    <submittedName>
        <fullName evidence="2">DUF1801 domain-containing protein</fullName>
    </submittedName>
</protein>
<dbReference type="OrthoDB" id="9811812at2"/>
<dbReference type="Gene3D" id="3.90.1150.200">
    <property type="match status" value="1"/>
</dbReference>
<dbReference type="Proteomes" id="UP000297447">
    <property type="component" value="Unassembled WGS sequence"/>
</dbReference>
<evidence type="ECO:0000259" key="1">
    <source>
        <dbReference type="Pfam" id="PF08818"/>
    </source>
</evidence>
<name>A0A4V3IQK3_9MICO</name>
<dbReference type="AlphaFoldDB" id="A0A4V3IQK3"/>
<keyword evidence="3" id="KW-1185">Reference proteome</keyword>
<evidence type="ECO:0000313" key="3">
    <source>
        <dbReference type="Proteomes" id="UP000297447"/>
    </source>
</evidence>
<dbReference type="SUPFAM" id="SSF159888">
    <property type="entry name" value="YdhG-like"/>
    <property type="match status" value="1"/>
</dbReference>
<dbReference type="Pfam" id="PF08818">
    <property type="entry name" value="DUF1801"/>
    <property type="match status" value="1"/>
</dbReference>
<dbReference type="InterPro" id="IPR014922">
    <property type="entry name" value="YdhG-like"/>
</dbReference>